<protein>
    <submittedName>
        <fullName evidence="2">Uncharacterized protein</fullName>
    </submittedName>
</protein>
<evidence type="ECO:0000256" key="1">
    <source>
        <dbReference type="SAM" id="MobiDB-lite"/>
    </source>
</evidence>
<evidence type="ECO:0000313" key="3">
    <source>
        <dbReference type="Proteomes" id="UP000677918"/>
    </source>
</evidence>
<evidence type="ECO:0000313" key="2">
    <source>
        <dbReference type="EMBL" id="GIQ67779.1"/>
    </source>
</evidence>
<keyword evidence="3" id="KW-1185">Reference proteome</keyword>
<comment type="caution">
    <text evidence="2">The sequence shown here is derived from an EMBL/GenBank/DDBJ whole genome shotgun (WGS) entry which is preliminary data.</text>
</comment>
<reference evidence="2" key="1">
    <citation type="submission" date="2021-04" db="EMBL/GenBank/DDBJ databases">
        <title>Draft genome sequence of Xylanibacillus composti strain K13.</title>
        <authorList>
            <person name="Uke A."/>
            <person name="Chhe C."/>
            <person name="Baramee S."/>
            <person name="Kosugi A."/>
        </authorList>
    </citation>
    <scope>NUCLEOTIDE SEQUENCE</scope>
    <source>
        <strain evidence="2">K13</strain>
    </source>
</reference>
<organism evidence="2 3">
    <name type="scientific">Xylanibacillus composti</name>
    <dbReference type="NCBI Taxonomy" id="1572762"/>
    <lineage>
        <taxon>Bacteria</taxon>
        <taxon>Bacillati</taxon>
        <taxon>Bacillota</taxon>
        <taxon>Bacilli</taxon>
        <taxon>Bacillales</taxon>
        <taxon>Paenibacillaceae</taxon>
        <taxon>Xylanibacillus</taxon>
    </lineage>
</organism>
<proteinExistence type="predicted"/>
<gene>
    <name evidence="2" type="ORF">XYCOK13_06030</name>
</gene>
<feature type="compositionally biased region" description="Basic and acidic residues" evidence="1">
    <location>
        <begin position="65"/>
        <end position="81"/>
    </location>
</feature>
<dbReference type="AlphaFoldDB" id="A0A8J4H2J2"/>
<dbReference type="Proteomes" id="UP000677918">
    <property type="component" value="Unassembled WGS sequence"/>
</dbReference>
<dbReference type="EMBL" id="BOVK01000006">
    <property type="protein sequence ID" value="GIQ67779.1"/>
    <property type="molecule type" value="Genomic_DNA"/>
</dbReference>
<accession>A0A8J4H2J2</accession>
<feature type="region of interest" description="Disordered" evidence="1">
    <location>
        <begin position="60"/>
        <end position="81"/>
    </location>
</feature>
<dbReference type="RefSeq" id="WP_213410405.1">
    <property type="nucleotide sequence ID" value="NZ_BOVK01000006.1"/>
</dbReference>
<sequence>MAEEKGMNPYSGERVETDGIYMTEWGREELLKRGDVFPSDVMIGDTEWKLVSLPTDEEQQAINKNRGEKRGVRFHAKSGDR</sequence>
<name>A0A8J4H2J2_9BACL</name>